<dbReference type="AlphaFoldDB" id="A0A7S9LTU0"/>
<keyword evidence="4" id="KW-1185">Reference proteome</keyword>
<dbReference type="Proteomes" id="UP000594800">
    <property type="component" value="Chromosome"/>
</dbReference>
<dbReference type="EMBL" id="CP064942">
    <property type="protein sequence ID" value="QPH55009.1"/>
    <property type="molecule type" value="Genomic_DNA"/>
</dbReference>
<dbReference type="SUPFAM" id="SSF63829">
    <property type="entry name" value="Calcium-dependent phosphotriesterase"/>
    <property type="match status" value="1"/>
</dbReference>
<evidence type="ECO:0000259" key="2">
    <source>
        <dbReference type="Pfam" id="PF13449"/>
    </source>
</evidence>
<evidence type="ECO:0000313" key="3">
    <source>
        <dbReference type="EMBL" id="QPH55009.1"/>
    </source>
</evidence>
<dbReference type="SUPFAM" id="SSF75011">
    <property type="entry name" value="3-carboxy-cis,cis-mucoante lactonizing enzyme"/>
    <property type="match status" value="1"/>
</dbReference>
<sequence length="715" mass="75528">MIIRATGIAALMLGVALPAHAQVFNRIASFDVSTQEGTDASAETAPEIIAATADGMTLVYTDSPAGVLGMIDITDPAAPAGMGTVALDGEPTSVALSNDVILAGVNTSEDFVNPSGHLLALSIDGEELARCDLGGQPDSIAATDSIVAVAIENERDEDLDDGVIPQLPAGNVTIYPLEDGVPQCDSVIVADVTGLAETAPTDPEPEFLDINGNDEIVVSLQENNHMVVISAAGEVLSHFSAGGVDLENIDTIEEGAIVLNGSQPNRLREPDAVKWFDDVHFITANEGDYEGGSRGWTVFNRDGTVVYEDGTGLEYAMIRAGHYPDERSGNKGVEPESVEVGTFGGTPMAFIGSERGSIVGVYDMTDPAAPALAQLLPSGIAPEGLLALPDRNLLVTANEADLVEDGGVRAHVMIYEFGDETAVYPTIVSGDDTDGLPIGWGALSGLVADEADAGTLYAVSDSFYGGAPAIFSIDATQTPALITTKTIVTREDLGAAQKLDLEGIATDGEGGFWLASEGRMDRNIPHALYHVDGEGVIQDEIPLPEALRDVDRRFGMEGVTRDGGMLYIAMQREWRDDPEGQVKIVRYDIEAEEWAAVAYPLESGEQGWVGLSEITASDGQLFVVERDNQIGSNAAIKRLYTVSLDGLEFAELGTDLPVVEKSMAHDFLPQLASYNGFVVDKIEGFAIAADGTRYAVTDNDGVDDSSGETFFFVVE</sequence>
<dbReference type="PANTHER" id="PTHR46928:SF1">
    <property type="entry name" value="MESENCHYME-SPECIFIC CELL SURFACE GLYCOPROTEIN"/>
    <property type="match status" value="1"/>
</dbReference>
<dbReference type="KEGG" id="poz:I0K15_04455"/>
<feature type="chain" id="PRO_5032506293" evidence="1">
    <location>
        <begin position="22"/>
        <end position="715"/>
    </location>
</feature>
<evidence type="ECO:0000256" key="1">
    <source>
        <dbReference type="SAM" id="SignalP"/>
    </source>
</evidence>
<organism evidence="3 4">
    <name type="scientific">Pontivivens ytuae</name>
    <dbReference type="NCBI Taxonomy" id="2789856"/>
    <lineage>
        <taxon>Bacteria</taxon>
        <taxon>Pseudomonadati</taxon>
        <taxon>Pseudomonadota</taxon>
        <taxon>Alphaproteobacteria</taxon>
        <taxon>Rhodobacterales</taxon>
        <taxon>Paracoccaceae</taxon>
        <taxon>Pontivivens</taxon>
    </lineage>
</organism>
<gene>
    <name evidence="3" type="ORF">I0K15_04455</name>
</gene>
<protein>
    <submittedName>
        <fullName evidence="3">Esterase-like activity of phytase family protein</fullName>
    </submittedName>
</protein>
<evidence type="ECO:0000313" key="4">
    <source>
        <dbReference type="Proteomes" id="UP000594800"/>
    </source>
</evidence>
<dbReference type="InterPro" id="IPR027372">
    <property type="entry name" value="Phytase-like_dom"/>
</dbReference>
<dbReference type="InterPro" id="IPR052956">
    <property type="entry name" value="Mesenchyme-surface_protein"/>
</dbReference>
<dbReference type="PANTHER" id="PTHR46928">
    <property type="entry name" value="MESENCHYME-SPECIFIC CELL SURFACE GLYCOPROTEIN"/>
    <property type="match status" value="1"/>
</dbReference>
<proteinExistence type="predicted"/>
<name>A0A7S9LTU0_9RHOB</name>
<reference evidence="3 4" key="1">
    <citation type="submission" date="2020-11" db="EMBL/GenBank/DDBJ databases">
        <title>Description of Pontivivens ytuae sp. nov. isolated from deep sea sediment of Mariana Trench.</title>
        <authorList>
            <person name="Wang Z."/>
            <person name="Sun Q.-L."/>
            <person name="Xu X.-D."/>
            <person name="Tang Y.-Z."/>
            <person name="Zhang J."/>
        </authorList>
    </citation>
    <scope>NUCLEOTIDE SEQUENCE [LARGE SCALE GENOMIC DNA]</scope>
    <source>
        <strain evidence="3 4">MT2928</strain>
    </source>
</reference>
<feature type="domain" description="Phytase-like" evidence="2">
    <location>
        <begin position="439"/>
        <end position="700"/>
    </location>
</feature>
<dbReference type="Pfam" id="PF13449">
    <property type="entry name" value="Phytase-like"/>
    <property type="match status" value="1"/>
</dbReference>
<accession>A0A7S9LTU0</accession>
<keyword evidence="1" id="KW-0732">Signal</keyword>
<dbReference type="RefSeq" id="WP_196104208.1">
    <property type="nucleotide sequence ID" value="NZ_CP064942.1"/>
</dbReference>
<feature type="signal peptide" evidence="1">
    <location>
        <begin position="1"/>
        <end position="21"/>
    </location>
</feature>